<feature type="chain" id="PRO_5043521612" evidence="4">
    <location>
        <begin position="20"/>
        <end position="324"/>
    </location>
</feature>
<organism evidence="6 7">
    <name type="scientific">Desulforamulus aquiferis</name>
    <dbReference type="NCBI Taxonomy" id="1397668"/>
    <lineage>
        <taxon>Bacteria</taxon>
        <taxon>Bacillati</taxon>
        <taxon>Bacillota</taxon>
        <taxon>Clostridia</taxon>
        <taxon>Eubacteriales</taxon>
        <taxon>Peptococcaceae</taxon>
        <taxon>Desulforamulus</taxon>
    </lineage>
</organism>
<evidence type="ECO:0000256" key="4">
    <source>
        <dbReference type="SAM" id="SignalP"/>
    </source>
</evidence>
<comment type="caution">
    <text evidence="6">The sequence shown here is derived from an EMBL/GenBank/DDBJ whole genome shotgun (WGS) entry which is preliminary data.</text>
</comment>
<dbReference type="RefSeq" id="WP_304542019.1">
    <property type="nucleotide sequence ID" value="NZ_JARPTC010000009.1"/>
</dbReference>
<dbReference type="AlphaFoldDB" id="A0AAW7ZBJ2"/>
<dbReference type="Proteomes" id="UP001172911">
    <property type="component" value="Unassembled WGS sequence"/>
</dbReference>
<dbReference type="PROSITE" id="PS51257">
    <property type="entry name" value="PROKAR_LIPOPROTEIN"/>
    <property type="match status" value="1"/>
</dbReference>
<feature type="signal peptide" evidence="4">
    <location>
        <begin position="1"/>
        <end position="19"/>
    </location>
</feature>
<dbReference type="SUPFAM" id="SSF53822">
    <property type="entry name" value="Periplasmic binding protein-like I"/>
    <property type="match status" value="1"/>
</dbReference>
<dbReference type="Pfam" id="PF13407">
    <property type="entry name" value="Peripla_BP_4"/>
    <property type="match status" value="1"/>
</dbReference>
<comment type="subcellular location">
    <subcellularLocation>
        <location evidence="1">Cell envelope</location>
    </subcellularLocation>
</comment>
<name>A0AAW7ZBJ2_9FIRM</name>
<dbReference type="EMBL" id="JARPTC010000009">
    <property type="protein sequence ID" value="MDO7786905.1"/>
    <property type="molecule type" value="Genomic_DNA"/>
</dbReference>
<evidence type="ECO:0000313" key="6">
    <source>
        <dbReference type="EMBL" id="MDO7786905.1"/>
    </source>
</evidence>
<dbReference type="PANTHER" id="PTHR46847:SF1">
    <property type="entry name" value="D-ALLOSE-BINDING PERIPLASMIC PROTEIN-RELATED"/>
    <property type="match status" value="1"/>
</dbReference>
<dbReference type="GO" id="GO:0030246">
    <property type="term" value="F:carbohydrate binding"/>
    <property type="evidence" value="ECO:0007669"/>
    <property type="project" value="UniProtKB-ARBA"/>
</dbReference>
<dbReference type="InterPro" id="IPR028082">
    <property type="entry name" value="Peripla_BP_I"/>
</dbReference>
<evidence type="ECO:0000256" key="1">
    <source>
        <dbReference type="ARBA" id="ARBA00004196"/>
    </source>
</evidence>
<protein>
    <submittedName>
        <fullName evidence="6">Substrate-binding domain-containing protein</fullName>
    </submittedName>
</protein>
<dbReference type="InterPro" id="IPR025997">
    <property type="entry name" value="SBP_2_dom"/>
</dbReference>
<reference evidence="6" key="2">
    <citation type="submission" date="2023-03" db="EMBL/GenBank/DDBJ databases">
        <authorList>
            <person name="Zhang Z."/>
        </authorList>
    </citation>
    <scope>NUCLEOTIDE SEQUENCE</scope>
    <source>
        <strain evidence="6">DSA</strain>
    </source>
</reference>
<evidence type="ECO:0000256" key="2">
    <source>
        <dbReference type="ARBA" id="ARBA00007639"/>
    </source>
</evidence>
<comment type="similarity">
    <text evidence="2">Belongs to the bacterial solute-binding protein 2 family.</text>
</comment>
<dbReference type="Gene3D" id="3.40.50.2300">
    <property type="match status" value="2"/>
</dbReference>
<sequence length="324" mass="34308">MRRLLALVLISMLLVGSLAGCGGAPKEEGKDNPEEKTIKIGASILTQSHPFYVSIKNALEEEAKNQNVQIDIAVADQDLNRQISAIEDFINKGVDAIIITPVDSDGVKGAIMKAKEANIPVVTVDIKANGVEVDSHIATDNFSGGMIAAEAMAQYLEGKGEVGLITYPEVQSVRDRIDGFKKTAATHEGLNIVTELPGRTREEAKTASEDMLTSKPGLVGIFGFGDDMAIAATAAIAERGSKAIVVGFDGLEEARKSVDQDNAFKAVVVQYPDKMGSVGVINAVKLAKGEAVEKVVPVTPGLYITGKGFIDVTVENDKVNLTLE</sequence>
<gene>
    <name evidence="6" type="ORF">P6N53_06680</name>
</gene>
<evidence type="ECO:0000259" key="5">
    <source>
        <dbReference type="Pfam" id="PF13407"/>
    </source>
</evidence>
<evidence type="ECO:0000256" key="3">
    <source>
        <dbReference type="ARBA" id="ARBA00022729"/>
    </source>
</evidence>
<reference evidence="6" key="1">
    <citation type="journal article" date="2023" name="J. Hazard. Mater.">
        <title>Anaerobic biodegradation of pyrene and benzo[a]pyrene by a new sulfate-reducing Desulforamulus aquiferis strain DSA.</title>
        <authorList>
            <person name="Zhang Z."/>
            <person name="Sun J."/>
            <person name="Gong X."/>
            <person name="Wang C."/>
            <person name="Wang H."/>
        </authorList>
    </citation>
    <scope>NUCLEOTIDE SEQUENCE</scope>
    <source>
        <strain evidence="6">DSA</strain>
    </source>
</reference>
<dbReference type="GO" id="GO:0030313">
    <property type="term" value="C:cell envelope"/>
    <property type="evidence" value="ECO:0007669"/>
    <property type="project" value="UniProtKB-SubCell"/>
</dbReference>
<keyword evidence="3 4" id="KW-0732">Signal</keyword>
<proteinExistence type="inferred from homology"/>
<accession>A0AAW7ZBJ2</accession>
<keyword evidence="7" id="KW-1185">Reference proteome</keyword>
<feature type="domain" description="Periplasmic binding protein" evidence="5">
    <location>
        <begin position="41"/>
        <end position="290"/>
    </location>
</feature>
<evidence type="ECO:0000313" key="7">
    <source>
        <dbReference type="Proteomes" id="UP001172911"/>
    </source>
</evidence>
<dbReference type="PANTHER" id="PTHR46847">
    <property type="entry name" value="D-ALLOSE-BINDING PERIPLASMIC PROTEIN-RELATED"/>
    <property type="match status" value="1"/>
</dbReference>